<reference evidence="2" key="1">
    <citation type="journal article" date="2014" name="Front. Microbiol.">
        <title>High frequency of phylogenetically diverse reductive dehalogenase-homologous genes in deep subseafloor sedimentary metagenomes.</title>
        <authorList>
            <person name="Kawai M."/>
            <person name="Futagami T."/>
            <person name="Toyoda A."/>
            <person name="Takaki Y."/>
            <person name="Nishi S."/>
            <person name="Hori S."/>
            <person name="Arai W."/>
            <person name="Tsubouchi T."/>
            <person name="Morono Y."/>
            <person name="Uchiyama I."/>
            <person name="Ito T."/>
            <person name="Fujiyama A."/>
            <person name="Inagaki F."/>
            <person name="Takami H."/>
        </authorList>
    </citation>
    <scope>NUCLEOTIDE SEQUENCE</scope>
    <source>
        <strain evidence="2">Expedition CK06-06</strain>
    </source>
</reference>
<protein>
    <recommendedName>
        <fullName evidence="3">Colicin V production protein</fullName>
    </recommendedName>
</protein>
<evidence type="ECO:0000313" key="2">
    <source>
        <dbReference type="EMBL" id="GAH46397.1"/>
    </source>
</evidence>
<evidence type="ECO:0000256" key="1">
    <source>
        <dbReference type="SAM" id="Phobius"/>
    </source>
</evidence>
<feature type="non-terminal residue" evidence="2">
    <location>
        <position position="109"/>
    </location>
</feature>
<keyword evidence="1" id="KW-1133">Transmembrane helix</keyword>
<name>X1FN44_9ZZZZ</name>
<dbReference type="EMBL" id="BARU01008957">
    <property type="protein sequence ID" value="GAH46397.1"/>
    <property type="molecule type" value="Genomic_DNA"/>
</dbReference>
<feature type="transmembrane region" description="Helical" evidence="1">
    <location>
        <begin position="6"/>
        <end position="24"/>
    </location>
</feature>
<dbReference type="AlphaFoldDB" id="X1FN44"/>
<sequence length="109" mass="12298">MVTLVVAFYIFVVVFAVIGSMRGWGKEVMVGFSVILALAFIAVIEDLLPYTNDLIQNGSTSQFWVRSSILIVMVFFGYQSPRFSQFARFSEKRARIQDFILGILFGAIN</sequence>
<proteinExistence type="predicted"/>
<keyword evidence="1" id="KW-0812">Transmembrane</keyword>
<gene>
    <name evidence="2" type="ORF">S03H2_17374</name>
</gene>
<keyword evidence="1" id="KW-0472">Membrane</keyword>
<evidence type="ECO:0008006" key="3">
    <source>
        <dbReference type="Google" id="ProtNLM"/>
    </source>
</evidence>
<comment type="caution">
    <text evidence="2">The sequence shown here is derived from an EMBL/GenBank/DDBJ whole genome shotgun (WGS) entry which is preliminary data.</text>
</comment>
<accession>X1FN44</accession>
<feature type="transmembrane region" description="Helical" evidence="1">
    <location>
        <begin position="63"/>
        <end position="80"/>
    </location>
</feature>
<feature type="transmembrane region" description="Helical" evidence="1">
    <location>
        <begin position="31"/>
        <end position="51"/>
    </location>
</feature>
<organism evidence="2">
    <name type="scientific">marine sediment metagenome</name>
    <dbReference type="NCBI Taxonomy" id="412755"/>
    <lineage>
        <taxon>unclassified sequences</taxon>
        <taxon>metagenomes</taxon>
        <taxon>ecological metagenomes</taxon>
    </lineage>
</organism>